<dbReference type="RefSeq" id="WP_345634576.1">
    <property type="nucleotide sequence ID" value="NZ_BAABJQ010000019.1"/>
</dbReference>
<name>A0ABP9SD22_9ACTN</name>
<proteinExistence type="predicted"/>
<dbReference type="EMBL" id="BAABJQ010000019">
    <property type="protein sequence ID" value="GAA5193672.1"/>
    <property type="molecule type" value="Genomic_DNA"/>
</dbReference>
<dbReference type="PANTHER" id="PTHR45527:SF1">
    <property type="entry name" value="FATTY ACID SYNTHASE"/>
    <property type="match status" value="1"/>
</dbReference>
<evidence type="ECO:0000313" key="2">
    <source>
        <dbReference type="EMBL" id="GAA5193672.1"/>
    </source>
</evidence>
<dbReference type="Proteomes" id="UP001501570">
    <property type="component" value="Unassembled WGS sequence"/>
</dbReference>
<gene>
    <name evidence="2" type="ORF">GCM10023322_56210</name>
</gene>
<dbReference type="Pfam" id="PF00668">
    <property type="entry name" value="Condensation"/>
    <property type="match status" value="1"/>
</dbReference>
<feature type="domain" description="Condensation" evidence="1">
    <location>
        <begin position="11"/>
        <end position="342"/>
    </location>
</feature>
<protein>
    <recommendedName>
        <fullName evidence="1">Condensation domain-containing protein</fullName>
    </recommendedName>
</protein>
<sequence length="442" mass="47423">MSVSTTDGTRTFPASYAQESFVMSGGAVHEQSAINVPAVVRIGTDVELARLQQILDALVARHSALRTVLIRTPDGRVRQRVQPSGALPLTVIEHDGSLDSQLPRLLLAGSERPFVLENSALARAELHVLAGQRVLVIWLHHAVSDLVSVKVLADEVQRLCRGAAPPPTGLPLSEVAQQERATRATARQWRYWTQALSSADQHLGMAYPAGTPHWTVRPALPRLPGDVLDALERLAAAHRTTLTTVLAAAVIGAHAGAANSDRVVIGLTVSNRERPGLRSTVGCLADQIPLVVDIGGRPSFQELVGRVREGLLDAYDHRLPLGLLLPLLDRRTPPVFAVNLNFLPPGRGGADPEPGGGVELPFGITKRRSDPWWLGDAVLAYRPRIDSCGLGGEIEGDAHLHGPERVHQLAGHFATVLATVARTPGVDVRELTAANHDRETGQ</sequence>
<dbReference type="PANTHER" id="PTHR45527">
    <property type="entry name" value="NONRIBOSOMAL PEPTIDE SYNTHETASE"/>
    <property type="match status" value="1"/>
</dbReference>
<organism evidence="2 3">
    <name type="scientific">Rugosimonospora acidiphila</name>
    <dbReference type="NCBI Taxonomy" id="556531"/>
    <lineage>
        <taxon>Bacteria</taxon>
        <taxon>Bacillati</taxon>
        <taxon>Actinomycetota</taxon>
        <taxon>Actinomycetes</taxon>
        <taxon>Micromonosporales</taxon>
        <taxon>Micromonosporaceae</taxon>
        <taxon>Rugosimonospora</taxon>
    </lineage>
</organism>
<comment type="caution">
    <text evidence="2">The sequence shown here is derived from an EMBL/GenBank/DDBJ whole genome shotgun (WGS) entry which is preliminary data.</text>
</comment>
<dbReference type="Gene3D" id="3.30.559.30">
    <property type="entry name" value="Nonribosomal peptide synthetase, condensation domain"/>
    <property type="match status" value="1"/>
</dbReference>
<dbReference type="Gene3D" id="3.30.559.10">
    <property type="entry name" value="Chloramphenicol acetyltransferase-like domain"/>
    <property type="match status" value="1"/>
</dbReference>
<dbReference type="InterPro" id="IPR023213">
    <property type="entry name" value="CAT-like_dom_sf"/>
</dbReference>
<reference evidence="3" key="1">
    <citation type="journal article" date="2019" name="Int. J. Syst. Evol. Microbiol.">
        <title>The Global Catalogue of Microorganisms (GCM) 10K type strain sequencing project: providing services to taxonomists for standard genome sequencing and annotation.</title>
        <authorList>
            <consortium name="The Broad Institute Genomics Platform"/>
            <consortium name="The Broad Institute Genome Sequencing Center for Infectious Disease"/>
            <person name="Wu L."/>
            <person name="Ma J."/>
        </authorList>
    </citation>
    <scope>NUCLEOTIDE SEQUENCE [LARGE SCALE GENOMIC DNA]</scope>
    <source>
        <strain evidence="3">JCM 18304</strain>
    </source>
</reference>
<evidence type="ECO:0000313" key="3">
    <source>
        <dbReference type="Proteomes" id="UP001501570"/>
    </source>
</evidence>
<dbReference type="InterPro" id="IPR001242">
    <property type="entry name" value="Condensation_dom"/>
</dbReference>
<evidence type="ECO:0000259" key="1">
    <source>
        <dbReference type="Pfam" id="PF00668"/>
    </source>
</evidence>
<accession>A0ABP9SD22</accession>
<keyword evidence="3" id="KW-1185">Reference proteome</keyword>
<dbReference type="SUPFAM" id="SSF52777">
    <property type="entry name" value="CoA-dependent acyltransferases"/>
    <property type="match status" value="2"/>
</dbReference>